<reference evidence="3" key="1">
    <citation type="journal article" date="2020" name="Stud. Mycol.">
        <title>101 Dothideomycetes genomes: a test case for predicting lifestyles and emergence of pathogens.</title>
        <authorList>
            <person name="Haridas S."/>
            <person name="Albert R."/>
            <person name="Binder M."/>
            <person name="Bloem J."/>
            <person name="Labutti K."/>
            <person name="Salamov A."/>
            <person name="Andreopoulos B."/>
            <person name="Baker S."/>
            <person name="Barry K."/>
            <person name="Bills G."/>
            <person name="Bluhm B."/>
            <person name="Cannon C."/>
            <person name="Castanera R."/>
            <person name="Culley D."/>
            <person name="Daum C."/>
            <person name="Ezra D."/>
            <person name="Gonzalez J."/>
            <person name="Henrissat B."/>
            <person name="Kuo A."/>
            <person name="Liang C."/>
            <person name="Lipzen A."/>
            <person name="Lutzoni F."/>
            <person name="Magnuson J."/>
            <person name="Mondo S."/>
            <person name="Nolan M."/>
            <person name="Ohm R."/>
            <person name="Pangilinan J."/>
            <person name="Park H.-J."/>
            <person name="Ramirez L."/>
            <person name="Alfaro M."/>
            <person name="Sun H."/>
            <person name="Tritt A."/>
            <person name="Yoshinaga Y."/>
            <person name="Zwiers L.-H."/>
            <person name="Turgeon B."/>
            <person name="Goodwin S."/>
            <person name="Spatafora J."/>
            <person name="Crous P."/>
            <person name="Grigoriev I."/>
        </authorList>
    </citation>
    <scope>NUCLEOTIDE SEQUENCE</scope>
    <source>
        <strain evidence="3">CBS 116435</strain>
    </source>
</reference>
<evidence type="ECO:0000313" key="4">
    <source>
        <dbReference type="Proteomes" id="UP000799441"/>
    </source>
</evidence>
<accession>A0A9P4Q0U0</accession>
<evidence type="ECO:0000313" key="3">
    <source>
        <dbReference type="EMBL" id="KAF2718503.1"/>
    </source>
</evidence>
<feature type="signal peptide" evidence="2">
    <location>
        <begin position="1"/>
        <end position="21"/>
    </location>
</feature>
<name>A0A9P4Q0U0_9PEZI</name>
<sequence>MYAKALIAAASVGLMSGLTSAVALPAETIASSPSGGTTQASQRSATMFTVSPTIGLSHRCTEMAVKLRDEARNTAEQQHWMISTCGAGQTVSVGKTVQRDGHRKSECVAAPSWTTSANGECPSSVLSLYTHTQAYGAQHTGGEQVITLTFTTTLTAPFNVHTSGVGAETTQGSDVDSSVTATSTVSTNTSAGSTSNSVESANTSAESTSSSTLSTSASATSTRASASASDSTTAV</sequence>
<comment type="caution">
    <text evidence="3">The sequence shown here is derived from an EMBL/GenBank/DDBJ whole genome shotgun (WGS) entry which is preliminary data.</text>
</comment>
<dbReference type="Proteomes" id="UP000799441">
    <property type="component" value="Unassembled WGS sequence"/>
</dbReference>
<dbReference type="AlphaFoldDB" id="A0A9P4Q0U0"/>
<feature type="compositionally biased region" description="Low complexity" evidence="1">
    <location>
        <begin position="172"/>
        <end position="235"/>
    </location>
</feature>
<gene>
    <name evidence="3" type="ORF">K431DRAFT_332824</name>
</gene>
<evidence type="ECO:0000256" key="1">
    <source>
        <dbReference type="SAM" id="MobiDB-lite"/>
    </source>
</evidence>
<dbReference type="EMBL" id="MU003824">
    <property type="protein sequence ID" value="KAF2718503.1"/>
    <property type="molecule type" value="Genomic_DNA"/>
</dbReference>
<protein>
    <submittedName>
        <fullName evidence="3">Uncharacterized protein</fullName>
    </submittedName>
</protein>
<proteinExistence type="predicted"/>
<feature type="chain" id="PRO_5040247123" evidence="2">
    <location>
        <begin position="22"/>
        <end position="235"/>
    </location>
</feature>
<organism evidence="3 4">
    <name type="scientific">Polychaeton citri CBS 116435</name>
    <dbReference type="NCBI Taxonomy" id="1314669"/>
    <lineage>
        <taxon>Eukaryota</taxon>
        <taxon>Fungi</taxon>
        <taxon>Dikarya</taxon>
        <taxon>Ascomycota</taxon>
        <taxon>Pezizomycotina</taxon>
        <taxon>Dothideomycetes</taxon>
        <taxon>Dothideomycetidae</taxon>
        <taxon>Capnodiales</taxon>
        <taxon>Capnodiaceae</taxon>
        <taxon>Polychaeton</taxon>
    </lineage>
</organism>
<keyword evidence="2" id="KW-0732">Signal</keyword>
<keyword evidence="4" id="KW-1185">Reference proteome</keyword>
<feature type="region of interest" description="Disordered" evidence="1">
    <location>
        <begin position="164"/>
        <end position="235"/>
    </location>
</feature>
<evidence type="ECO:0000256" key="2">
    <source>
        <dbReference type="SAM" id="SignalP"/>
    </source>
</evidence>